<organism evidence="1 2">
    <name type="scientific">Croceicoccus naphthovorans</name>
    <dbReference type="NCBI Taxonomy" id="1348774"/>
    <lineage>
        <taxon>Bacteria</taxon>
        <taxon>Pseudomonadati</taxon>
        <taxon>Pseudomonadota</taxon>
        <taxon>Alphaproteobacteria</taxon>
        <taxon>Sphingomonadales</taxon>
        <taxon>Erythrobacteraceae</taxon>
        <taxon>Croceicoccus</taxon>
    </lineage>
</organism>
<reference evidence="1 2" key="1">
    <citation type="submission" date="2015-06" db="EMBL/GenBank/DDBJ databases">
        <authorList>
            <person name="Zeng Y."/>
            <person name="Huang Y."/>
        </authorList>
    </citation>
    <scope>NUCLEOTIDE SEQUENCE [LARGE SCALE GENOMIC DNA]</scope>
    <source>
        <strain evidence="1 2">PQ-2</strain>
    </source>
</reference>
<evidence type="ECO:0000313" key="1">
    <source>
        <dbReference type="EMBL" id="AKM09321.1"/>
    </source>
</evidence>
<dbReference type="RefSeq" id="WP_047820011.1">
    <property type="nucleotide sequence ID" value="NZ_CP011770.1"/>
</dbReference>
<dbReference type="KEGG" id="cna:AB433_03930"/>
<protein>
    <submittedName>
        <fullName evidence="1">Uncharacterized protein</fullName>
    </submittedName>
</protein>
<dbReference type="Proteomes" id="UP000035287">
    <property type="component" value="Chromosome"/>
</dbReference>
<name>A0A0G3XF96_9SPHN</name>
<dbReference type="AlphaFoldDB" id="A0A0G3XF96"/>
<gene>
    <name evidence="1" type="ORF">AB433_03930</name>
</gene>
<sequence>MLRLEPTGNASTEKDERLTELLARAFAAREQLLQMDQSETDALPVEKLRHIQRVARISYLDPTIIRSILDGSHASHLGARDLWRMGDMPLFWAEQHKALHISTN</sequence>
<proteinExistence type="predicted"/>
<accession>A0A0G3XF96</accession>
<dbReference type="EMBL" id="CP011770">
    <property type="protein sequence ID" value="AKM09321.1"/>
    <property type="molecule type" value="Genomic_DNA"/>
</dbReference>
<keyword evidence="2" id="KW-1185">Reference proteome</keyword>
<dbReference type="PATRIC" id="fig|1348774.3.peg.817"/>
<dbReference type="OrthoDB" id="1550462at2"/>
<evidence type="ECO:0000313" key="2">
    <source>
        <dbReference type="Proteomes" id="UP000035287"/>
    </source>
</evidence>